<dbReference type="AlphaFoldDB" id="A0A451BN16"/>
<proteinExistence type="predicted"/>
<protein>
    <submittedName>
        <fullName evidence="1">Uncharacterized protein</fullName>
    </submittedName>
</protein>
<sequence>MSGYAQLNPTLVPTRLRRSLVPTRLRGNFPQTWHNAAEGGCATVAMTIPCSTATIHAKESRT</sequence>
<dbReference type="EMBL" id="CAADHB010000058">
    <property type="protein sequence ID" value="VFK79664.1"/>
    <property type="molecule type" value="Genomic_DNA"/>
</dbReference>
<gene>
    <name evidence="1" type="ORF">BECKSD772D_GA0070982_105835</name>
</gene>
<evidence type="ECO:0000313" key="1">
    <source>
        <dbReference type="EMBL" id="VFK79664.1"/>
    </source>
</evidence>
<name>A0A451BN16_9GAMM</name>
<reference evidence="1" key="1">
    <citation type="submission" date="2019-02" db="EMBL/GenBank/DDBJ databases">
        <authorList>
            <person name="Gruber-Vodicka R. H."/>
            <person name="Seah K. B. B."/>
        </authorList>
    </citation>
    <scope>NUCLEOTIDE SEQUENCE</scope>
    <source>
        <strain evidence="1">BECK_S127</strain>
    </source>
</reference>
<organism evidence="1">
    <name type="scientific">Candidatus Kentrum sp. SD</name>
    <dbReference type="NCBI Taxonomy" id="2126332"/>
    <lineage>
        <taxon>Bacteria</taxon>
        <taxon>Pseudomonadati</taxon>
        <taxon>Pseudomonadota</taxon>
        <taxon>Gammaproteobacteria</taxon>
        <taxon>Candidatus Kentrum</taxon>
    </lineage>
</organism>
<accession>A0A451BN16</accession>